<organism evidence="2 3">
    <name type="scientific">Nocardioides zeae</name>
    <dbReference type="NCBI Taxonomy" id="1457234"/>
    <lineage>
        <taxon>Bacteria</taxon>
        <taxon>Bacillati</taxon>
        <taxon>Actinomycetota</taxon>
        <taxon>Actinomycetes</taxon>
        <taxon>Propionibacteriales</taxon>
        <taxon>Nocardioidaceae</taxon>
        <taxon>Nocardioides</taxon>
    </lineage>
</organism>
<evidence type="ECO:0000313" key="2">
    <source>
        <dbReference type="EMBL" id="NEN79600.1"/>
    </source>
</evidence>
<reference evidence="2 3" key="1">
    <citation type="journal article" date="2014" name="Int. J. Syst. Evol. Microbiol.">
        <title>Nocardioides zeae sp. nov., isolated from the stem of Zea mays.</title>
        <authorList>
            <person name="Glaeser S.P."/>
            <person name="McInroy J.A."/>
            <person name="Busse H.J."/>
            <person name="Kampfer P."/>
        </authorList>
    </citation>
    <scope>NUCLEOTIDE SEQUENCE [LARGE SCALE GENOMIC DNA]</scope>
    <source>
        <strain evidence="2 3">JCM 30728</strain>
    </source>
</reference>
<dbReference type="EMBL" id="JAAGXA010000010">
    <property type="protein sequence ID" value="NEN79600.1"/>
    <property type="molecule type" value="Genomic_DNA"/>
</dbReference>
<dbReference type="RefSeq" id="WP_163773144.1">
    <property type="nucleotide sequence ID" value="NZ_JAAGXA010000010.1"/>
</dbReference>
<accession>A0A6P0HMU4</accession>
<dbReference type="Proteomes" id="UP000468687">
    <property type="component" value="Unassembled WGS sequence"/>
</dbReference>
<feature type="compositionally biased region" description="Basic and acidic residues" evidence="1">
    <location>
        <begin position="256"/>
        <end position="269"/>
    </location>
</feature>
<dbReference type="AlphaFoldDB" id="A0A6P0HMU4"/>
<name>A0A6P0HMU4_9ACTN</name>
<keyword evidence="3" id="KW-1185">Reference proteome</keyword>
<feature type="region of interest" description="Disordered" evidence="1">
    <location>
        <begin position="179"/>
        <end position="198"/>
    </location>
</feature>
<sequence length="452" mass="49941">MERVLLDRVLCTSYGQLDLVWDPAAMDEFDDDVMFGGQANGLVGAGWPGRVYLTLASCLPDEARVRIVARDNAPADPEPEWEDVVEVSTEVPVLPLDEPAPHWTSWGYDDSGPLDIAPGHYRLRVSARGRDAARDFVGEGVRDSYLLELWPAPPGPDAILRTTTEDAAYWHKARGGQPAVVRPLGPEESPWRPPTSLIDLDGPVAEMAPYVVDDGEPGDVSGSFVSVVIARSDDGDDTMPSDEEMAELQRQAQARFEAEHPRHPDDRLRIVSAPPPSGDDLREPRQVAPFRIAERENKGHAFDGLLDAIGRWVRDEEMGALAPYPTTRHLLNDRNGDLRADVFLVQSTHLQTLVLAVHVAGERGWRTLDIGAATAGERLDDPATRHTDGLETVNWLNAETRDFRAKVCRVRAGLAEVEVEGRVRRVPDHGLLVTVGPSWNTWRYPPDELGWG</sequence>
<evidence type="ECO:0000313" key="3">
    <source>
        <dbReference type="Proteomes" id="UP000468687"/>
    </source>
</evidence>
<protein>
    <submittedName>
        <fullName evidence="2">Uncharacterized protein</fullName>
    </submittedName>
</protein>
<gene>
    <name evidence="2" type="ORF">G3T38_15080</name>
</gene>
<evidence type="ECO:0000256" key="1">
    <source>
        <dbReference type="SAM" id="MobiDB-lite"/>
    </source>
</evidence>
<feature type="region of interest" description="Disordered" evidence="1">
    <location>
        <begin position="255"/>
        <end position="283"/>
    </location>
</feature>
<proteinExistence type="predicted"/>
<comment type="caution">
    <text evidence="2">The sequence shown here is derived from an EMBL/GenBank/DDBJ whole genome shotgun (WGS) entry which is preliminary data.</text>
</comment>